<dbReference type="Proteomes" id="UP001221898">
    <property type="component" value="Unassembled WGS sequence"/>
</dbReference>
<evidence type="ECO:0000313" key="4">
    <source>
        <dbReference type="Proteomes" id="UP001221898"/>
    </source>
</evidence>
<gene>
    <name evidence="3" type="ORF">AAFF_G00213370</name>
</gene>
<proteinExistence type="predicted"/>
<dbReference type="InterPro" id="IPR027417">
    <property type="entry name" value="P-loop_NTPase"/>
</dbReference>
<comment type="caution">
    <text evidence="3">The sequence shown here is derived from an EMBL/GenBank/DDBJ whole genome shotgun (WGS) entry which is preliminary data.</text>
</comment>
<keyword evidence="1" id="KW-0175">Coiled coil</keyword>
<organism evidence="3 4">
    <name type="scientific">Aldrovandia affinis</name>
    <dbReference type="NCBI Taxonomy" id="143900"/>
    <lineage>
        <taxon>Eukaryota</taxon>
        <taxon>Metazoa</taxon>
        <taxon>Chordata</taxon>
        <taxon>Craniata</taxon>
        <taxon>Vertebrata</taxon>
        <taxon>Euteleostomi</taxon>
        <taxon>Actinopterygii</taxon>
        <taxon>Neopterygii</taxon>
        <taxon>Teleostei</taxon>
        <taxon>Notacanthiformes</taxon>
        <taxon>Halosauridae</taxon>
        <taxon>Aldrovandia</taxon>
    </lineage>
</organism>
<feature type="coiled-coil region" evidence="1">
    <location>
        <begin position="61"/>
        <end position="92"/>
    </location>
</feature>
<dbReference type="EMBL" id="JAINUG010000282">
    <property type="protein sequence ID" value="KAJ8383968.1"/>
    <property type="molecule type" value="Genomic_DNA"/>
</dbReference>
<protein>
    <submittedName>
        <fullName evidence="3">Uncharacterized protein</fullName>
    </submittedName>
</protein>
<reference evidence="3" key="1">
    <citation type="journal article" date="2023" name="Science">
        <title>Genome structures resolve the early diversification of teleost fishes.</title>
        <authorList>
            <person name="Parey E."/>
            <person name="Louis A."/>
            <person name="Montfort J."/>
            <person name="Bouchez O."/>
            <person name="Roques C."/>
            <person name="Iampietro C."/>
            <person name="Lluch J."/>
            <person name="Castinel A."/>
            <person name="Donnadieu C."/>
            <person name="Desvignes T."/>
            <person name="Floi Bucao C."/>
            <person name="Jouanno E."/>
            <person name="Wen M."/>
            <person name="Mejri S."/>
            <person name="Dirks R."/>
            <person name="Jansen H."/>
            <person name="Henkel C."/>
            <person name="Chen W.J."/>
            <person name="Zahm M."/>
            <person name="Cabau C."/>
            <person name="Klopp C."/>
            <person name="Thompson A.W."/>
            <person name="Robinson-Rechavi M."/>
            <person name="Braasch I."/>
            <person name="Lecointre G."/>
            <person name="Bobe J."/>
            <person name="Postlethwait J.H."/>
            <person name="Berthelot C."/>
            <person name="Roest Crollius H."/>
            <person name="Guiguen Y."/>
        </authorList>
    </citation>
    <scope>NUCLEOTIDE SEQUENCE</scope>
    <source>
        <strain evidence="3">NC1722</strain>
    </source>
</reference>
<dbReference type="Gene3D" id="3.40.50.300">
    <property type="entry name" value="P-loop containing nucleotide triphosphate hydrolases"/>
    <property type="match status" value="1"/>
</dbReference>
<feature type="region of interest" description="Disordered" evidence="2">
    <location>
        <begin position="121"/>
        <end position="218"/>
    </location>
</feature>
<evidence type="ECO:0000313" key="3">
    <source>
        <dbReference type="EMBL" id="KAJ8383968.1"/>
    </source>
</evidence>
<dbReference type="AlphaFoldDB" id="A0AAD7W5A1"/>
<name>A0AAD7W5A1_9TELE</name>
<feature type="compositionally biased region" description="Basic and acidic residues" evidence="2">
    <location>
        <begin position="137"/>
        <end position="190"/>
    </location>
</feature>
<evidence type="ECO:0000256" key="1">
    <source>
        <dbReference type="SAM" id="Coils"/>
    </source>
</evidence>
<accession>A0AAD7W5A1</accession>
<keyword evidence="4" id="KW-1185">Reference proteome</keyword>
<evidence type="ECO:0000256" key="2">
    <source>
        <dbReference type="SAM" id="MobiDB-lite"/>
    </source>
</evidence>
<sequence>MAIELHIERWKELGWLVDKCGNRYHVMDNVSDDRSQVTELLEKADEMVAESIYSSLLLTKYHETKEENVELKKKMELLEEEWEQRCQKMESDFKVRDDERLLEISHLKDELRKLEEKETVRRRRRLEQPAPQPPEEEEKRRDREQRLQREEENLREQHQNELEDLEREFVVEREKKETEMKKRQRGERQKGMRQNYCEEEQRGGGKSRSCGCQFWGQQ</sequence>